<dbReference type="AlphaFoldDB" id="A0A378TID2"/>
<evidence type="ECO:0000313" key="3">
    <source>
        <dbReference type="Proteomes" id="UP000254978"/>
    </source>
</evidence>
<organism evidence="2 3">
    <name type="scientific">Mycolicibacterium tokaiense</name>
    <dbReference type="NCBI Taxonomy" id="39695"/>
    <lineage>
        <taxon>Bacteria</taxon>
        <taxon>Bacillati</taxon>
        <taxon>Actinomycetota</taxon>
        <taxon>Actinomycetes</taxon>
        <taxon>Mycobacteriales</taxon>
        <taxon>Mycobacteriaceae</taxon>
        <taxon>Mycolicibacterium</taxon>
    </lineage>
</organism>
<evidence type="ECO:0000256" key="1">
    <source>
        <dbReference type="SAM" id="MobiDB-lite"/>
    </source>
</evidence>
<dbReference type="Proteomes" id="UP000254978">
    <property type="component" value="Unassembled WGS sequence"/>
</dbReference>
<reference evidence="2 3" key="1">
    <citation type="submission" date="2018-06" db="EMBL/GenBank/DDBJ databases">
        <authorList>
            <consortium name="Pathogen Informatics"/>
            <person name="Doyle S."/>
        </authorList>
    </citation>
    <scope>NUCLEOTIDE SEQUENCE [LARGE SCALE GENOMIC DNA]</scope>
    <source>
        <strain evidence="2 3">NCTC10821</strain>
    </source>
</reference>
<dbReference type="EMBL" id="UGQT01000001">
    <property type="protein sequence ID" value="STZ60400.1"/>
    <property type="molecule type" value="Genomic_DNA"/>
</dbReference>
<sequence length="93" mass="9361">MNGSVVRRVCCVVGTDVVITVGVGLVHWSDILTTVTARPATSAAPTTPATDTAVVLRYHAPRSSGSGVGGGATGADTSERPAGGKSGRTLRRQ</sequence>
<evidence type="ECO:0000313" key="2">
    <source>
        <dbReference type="EMBL" id="STZ60400.1"/>
    </source>
</evidence>
<keyword evidence="3" id="KW-1185">Reference proteome</keyword>
<gene>
    <name evidence="2" type="ORF">NCTC10821_03940</name>
</gene>
<name>A0A378TID2_9MYCO</name>
<feature type="region of interest" description="Disordered" evidence="1">
    <location>
        <begin position="60"/>
        <end position="93"/>
    </location>
</feature>
<protein>
    <submittedName>
        <fullName evidence="2">Uncharacterized protein</fullName>
    </submittedName>
</protein>
<accession>A0A378TID2</accession>
<proteinExistence type="predicted"/>